<feature type="transmembrane region" description="Helical" evidence="2">
    <location>
        <begin position="200"/>
        <end position="223"/>
    </location>
</feature>
<reference evidence="3 4" key="1">
    <citation type="journal article" date="2009" name="Science">
        <title>Green evolution and dynamic adaptations revealed by genomes of the marine picoeukaryotes Micromonas.</title>
        <authorList>
            <person name="Worden A.Z."/>
            <person name="Lee J.H."/>
            <person name="Mock T."/>
            <person name="Rouze P."/>
            <person name="Simmons M.P."/>
            <person name="Aerts A.L."/>
            <person name="Allen A.E."/>
            <person name="Cuvelier M.L."/>
            <person name="Derelle E."/>
            <person name="Everett M.V."/>
            <person name="Foulon E."/>
            <person name="Grimwood J."/>
            <person name="Gundlach H."/>
            <person name="Henrissat B."/>
            <person name="Napoli C."/>
            <person name="McDonald S.M."/>
            <person name="Parker M.S."/>
            <person name="Rombauts S."/>
            <person name="Salamov A."/>
            <person name="Von Dassow P."/>
            <person name="Badger J.H."/>
            <person name="Coutinho P.M."/>
            <person name="Demir E."/>
            <person name="Dubchak I."/>
            <person name="Gentemann C."/>
            <person name="Eikrem W."/>
            <person name="Gready J.E."/>
            <person name="John U."/>
            <person name="Lanier W."/>
            <person name="Lindquist E.A."/>
            <person name="Lucas S."/>
            <person name="Mayer K.F."/>
            <person name="Moreau H."/>
            <person name="Not F."/>
            <person name="Otillar R."/>
            <person name="Panaud O."/>
            <person name="Pangilinan J."/>
            <person name="Paulsen I."/>
            <person name="Piegu B."/>
            <person name="Poliakov A."/>
            <person name="Robbens S."/>
            <person name="Schmutz J."/>
            <person name="Toulza E."/>
            <person name="Wyss T."/>
            <person name="Zelensky A."/>
            <person name="Zhou K."/>
            <person name="Armbrust E.V."/>
            <person name="Bhattacharya D."/>
            <person name="Goodenough U.W."/>
            <person name="Van de Peer Y."/>
            <person name="Grigoriev I.V."/>
        </authorList>
    </citation>
    <scope>NUCLEOTIDE SEQUENCE [LARGE SCALE GENOMIC DNA]</scope>
    <source>
        <strain evidence="3 4">CCMP1545</strain>
    </source>
</reference>
<proteinExistence type="predicted"/>
<dbReference type="Proteomes" id="UP000001876">
    <property type="component" value="Unassembled WGS sequence"/>
</dbReference>
<feature type="transmembrane region" description="Helical" evidence="2">
    <location>
        <begin position="358"/>
        <end position="377"/>
    </location>
</feature>
<feature type="region of interest" description="Disordered" evidence="1">
    <location>
        <begin position="383"/>
        <end position="425"/>
    </location>
</feature>
<feature type="compositionally biased region" description="Basic and acidic residues" evidence="1">
    <location>
        <begin position="243"/>
        <end position="266"/>
    </location>
</feature>
<feature type="transmembrane region" description="Helical" evidence="2">
    <location>
        <begin position="88"/>
        <end position="107"/>
    </location>
</feature>
<evidence type="ECO:0000256" key="2">
    <source>
        <dbReference type="SAM" id="Phobius"/>
    </source>
</evidence>
<dbReference type="PANTHER" id="PTHR34730">
    <property type="entry name" value="UNNAMED PRODUCT"/>
    <property type="match status" value="1"/>
</dbReference>
<evidence type="ECO:0000313" key="3">
    <source>
        <dbReference type="EMBL" id="EEH59597.1"/>
    </source>
</evidence>
<dbReference type="OMA" id="LLITHIM"/>
<dbReference type="RefSeq" id="XP_003056221.1">
    <property type="nucleotide sequence ID" value="XM_003056175.1"/>
</dbReference>
<gene>
    <name evidence="3" type="ORF">MICPUCDRAFT_54981</name>
</gene>
<accession>C1MJJ4</accession>
<dbReference type="eggNOG" id="ENOG502SGQ8">
    <property type="taxonomic scope" value="Eukaryota"/>
</dbReference>
<dbReference type="AlphaFoldDB" id="C1MJJ4"/>
<organism evidence="4">
    <name type="scientific">Micromonas pusilla (strain CCMP1545)</name>
    <name type="common">Picoplanktonic green alga</name>
    <dbReference type="NCBI Taxonomy" id="564608"/>
    <lineage>
        <taxon>Eukaryota</taxon>
        <taxon>Viridiplantae</taxon>
        <taxon>Chlorophyta</taxon>
        <taxon>Mamiellophyceae</taxon>
        <taxon>Mamiellales</taxon>
        <taxon>Mamiellaceae</taxon>
        <taxon>Micromonas</taxon>
    </lineage>
</organism>
<name>C1MJJ4_MICPC</name>
<keyword evidence="2" id="KW-1133">Transmembrane helix</keyword>
<sequence>MTPFNAASDAFQLHPDVRSYRTTLDVTVDQKYGFHAFLLATIASLLLGHVATHAHRVDVRASSSSAAAAATASDARPTRNVRHVRRRVVGVAIGASFLLLVVGARARSIAFEFEGLAGFALRVAAANGADAAAVRLLPIRPRSRGARRSLRAFPVVTLHPRFPFNAAANADDVANPRAFSLTSLTTTRGWPRRRSSAASVALFAFALLAPALSLLFFAALLALSLPPRPAAAAAASDDDDDGSDARAADGNRGGRESRRRSAESPPRRKIVNLREALVVAAEISRAWSALDVFVVSALAAATQIRRFAAFILGDACDGVDDVLRRMRSAEENGGGGADILPGMRGVDSCFDVETSLGWGWYVLAAAATLGYVSAAAIGRARFERGGGDEGGDEGGGGDEGDEYASWLDAEERGNGGGGGGGATDA</sequence>
<keyword evidence="2" id="KW-0472">Membrane</keyword>
<evidence type="ECO:0000256" key="1">
    <source>
        <dbReference type="SAM" id="MobiDB-lite"/>
    </source>
</evidence>
<dbReference type="GeneID" id="9681407"/>
<dbReference type="PANTHER" id="PTHR34730:SF1">
    <property type="entry name" value="PARAQUAT-INDUCIBLE PROTEIN A"/>
    <property type="match status" value="1"/>
</dbReference>
<dbReference type="KEGG" id="mpp:MICPUCDRAFT_54981"/>
<feature type="transmembrane region" description="Helical" evidence="2">
    <location>
        <begin position="32"/>
        <end position="51"/>
    </location>
</feature>
<feature type="compositionally biased region" description="Acidic residues" evidence="1">
    <location>
        <begin position="389"/>
        <end position="402"/>
    </location>
</feature>
<keyword evidence="4" id="KW-1185">Reference proteome</keyword>
<feature type="transmembrane region" description="Helical" evidence="2">
    <location>
        <begin position="119"/>
        <end position="138"/>
    </location>
</feature>
<feature type="region of interest" description="Disordered" evidence="1">
    <location>
        <begin position="232"/>
        <end position="266"/>
    </location>
</feature>
<keyword evidence="2" id="KW-0812">Transmembrane</keyword>
<feature type="compositionally biased region" description="Gly residues" evidence="1">
    <location>
        <begin position="414"/>
        <end position="425"/>
    </location>
</feature>
<protein>
    <submittedName>
        <fullName evidence="3">Predicted protein</fullName>
    </submittedName>
</protein>
<dbReference type="EMBL" id="GG663736">
    <property type="protein sequence ID" value="EEH59597.1"/>
    <property type="molecule type" value="Genomic_DNA"/>
</dbReference>
<evidence type="ECO:0000313" key="4">
    <source>
        <dbReference type="Proteomes" id="UP000001876"/>
    </source>
</evidence>
<dbReference type="OrthoDB" id="445675at2759"/>